<comment type="caution">
    <text evidence="11">The sequence shown here is derived from an EMBL/GenBank/DDBJ whole genome shotgun (WGS) entry which is preliminary data.</text>
</comment>
<dbReference type="Pfam" id="PF16158">
    <property type="entry name" value="N_BRCA1_IG"/>
    <property type="match status" value="1"/>
</dbReference>
<reference evidence="11 12" key="1">
    <citation type="submission" date="2015-01" db="EMBL/GenBank/DDBJ databases">
        <title>Evolution of Trichinella species and genotypes.</title>
        <authorList>
            <person name="Korhonen P.K."/>
            <person name="Edoardo P."/>
            <person name="Giuseppe L.R."/>
            <person name="Gasser R.B."/>
        </authorList>
    </citation>
    <scope>NUCLEOTIDE SEQUENCE [LARGE SCALE GENOMIC DNA]</scope>
    <source>
        <strain evidence="11">ISS588</strain>
    </source>
</reference>
<dbReference type="PANTHER" id="PTHR20930:SF0">
    <property type="entry name" value="PROTEIN ILRUN"/>
    <property type="match status" value="1"/>
</dbReference>
<dbReference type="InterPro" id="IPR032350">
    <property type="entry name" value="Nbr1_FW"/>
</dbReference>
<evidence type="ECO:0000256" key="7">
    <source>
        <dbReference type="ARBA" id="ARBA00023128"/>
    </source>
</evidence>
<keyword evidence="4" id="KW-0138">CF(0)</keyword>
<dbReference type="GO" id="GO:0031966">
    <property type="term" value="C:mitochondrial membrane"/>
    <property type="evidence" value="ECO:0007669"/>
    <property type="project" value="UniProtKB-SubCell"/>
</dbReference>
<evidence type="ECO:0000313" key="11">
    <source>
        <dbReference type="EMBL" id="KRZ19871.1"/>
    </source>
</evidence>
<keyword evidence="12" id="KW-1185">Reference proteome</keyword>
<dbReference type="GO" id="GO:0043130">
    <property type="term" value="F:ubiquitin binding"/>
    <property type="evidence" value="ECO:0007669"/>
    <property type="project" value="TreeGrafter"/>
</dbReference>
<dbReference type="GO" id="GO:0016236">
    <property type="term" value="P:macroautophagy"/>
    <property type="evidence" value="ECO:0007669"/>
    <property type="project" value="TreeGrafter"/>
</dbReference>
<keyword evidence="8" id="KW-0472">Membrane</keyword>
<feature type="domain" description="Nbr1 FW" evidence="10">
    <location>
        <begin position="97"/>
        <end position="194"/>
    </location>
</feature>
<dbReference type="EMBL" id="JYDS01000262">
    <property type="protein sequence ID" value="KRZ19871.1"/>
    <property type="molecule type" value="Genomic_DNA"/>
</dbReference>
<dbReference type="GO" id="GO:0045259">
    <property type="term" value="C:proton-transporting ATP synthase complex"/>
    <property type="evidence" value="ECO:0007669"/>
    <property type="project" value="UniProtKB-KW"/>
</dbReference>
<sequence>MDIDSDVDGKLAQELRCLGTSDHDALVQHFIEIVGSDCNLEPETYRNLLDMNNCRNYPFLPMTLNYLNLQAALGSFYDYRMRDQISIPSMTFIRDETVGEGESIPPNTSFVKVWRVANSGSKPWPPGCMLRLVHSEFYIENRIMEVKALQPGEEADISVTMVSPAAAGVYQSRWKMATNSGYPFGETIWCIILVEESGLLGVTQMMAKTSCTDGDSKEMNENVLAGFRNRVLGYQGQGSAIYNVDSENAHINRATPSSCNDPENFSVPSIPVDIPGYTMDDSQLPPVPPCTPCSPFTNTEAEIAYDSAVIPDNFGDSNMEDEINSNYELKLLKMLHCALFSLFPILRSMSKISAALSGMSAKMMNKFASPSSRLGKIVIPAINASKPKLQTFFCYAKIELMPPSIGEWPKIVSEVNNFRRNFNLMDLTVKEAIVYSAVAFEVLMWFFAGEVLGRRHLLGYYIAPNFQPIFIERFQDWKEPQLKEE</sequence>
<evidence type="ECO:0000256" key="6">
    <source>
        <dbReference type="ARBA" id="ARBA00023065"/>
    </source>
</evidence>
<evidence type="ECO:0000256" key="2">
    <source>
        <dbReference type="ARBA" id="ARBA00005699"/>
    </source>
</evidence>
<keyword evidence="6" id="KW-0406">Ion transport</keyword>
<keyword evidence="3" id="KW-0813">Transport</keyword>
<evidence type="ECO:0000256" key="1">
    <source>
        <dbReference type="ARBA" id="ARBA00004325"/>
    </source>
</evidence>
<dbReference type="InterPro" id="IPR013783">
    <property type="entry name" value="Ig-like_fold"/>
</dbReference>
<organism evidence="11 12">
    <name type="scientific">Trichinella pseudospiralis</name>
    <name type="common">Parasitic roundworm</name>
    <dbReference type="NCBI Taxonomy" id="6337"/>
    <lineage>
        <taxon>Eukaryota</taxon>
        <taxon>Metazoa</taxon>
        <taxon>Ecdysozoa</taxon>
        <taxon>Nematoda</taxon>
        <taxon>Enoplea</taxon>
        <taxon>Dorylaimia</taxon>
        <taxon>Trichinellida</taxon>
        <taxon>Trichinellidae</taxon>
        <taxon>Trichinella</taxon>
    </lineage>
</organism>
<evidence type="ECO:0000259" key="10">
    <source>
        <dbReference type="Pfam" id="PF16158"/>
    </source>
</evidence>
<evidence type="ECO:0000256" key="4">
    <source>
        <dbReference type="ARBA" id="ARBA00022547"/>
    </source>
</evidence>
<comment type="subcellular location">
    <subcellularLocation>
        <location evidence="1">Mitochondrion membrane</location>
    </subcellularLocation>
</comment>
<proteinExistence type="inferred from homology"/>
<keyword evidence="5" id="KW-0375">Hydrogen ion transport</keyword>
<dbReference type="Gene3D" id="2.60.40.10">
    <property type="entry name" value="Immunoglobulins"/>
    <property type="match status" value="1"/>
</dbReference>
<protein>
    <recommendedName>
        <fullName evidence="10">Nbr1 FW domain-containing protein</fullName>
    </recommendedName>
</protein>
<keyword evidence="9" id="KW-0066">ATP synthesis</keyword>
<accession>A0A0V1IAL4</accession>
<evidence type="ECO:0000256" key="9">
    <source>
        <dbReference type="ARBA" id="ARBA00023310"/>
    </source>
</evidence>
<evidence type="ECO:0000256" key="8">
    <source>
        <dbReference type="ARBA" id="ARBA00023136"/>
    </source>
</evidence>
<gene>
    <name evidence="11" type="ORF">T4B_9498</name>
</gene>
<evidence type="ECO:0000313" key="12">
    <source>
        <dbReference type="Proteomes" id="UP000054805"/>
    </source>
</evidence>
<evidence type="ECO:0000256" key="5">
    <source>
        <dbReference type="ARBA" id="ARBA00022781"/>
    </source>
</evidence>
<dbReference type="Pfam" id="PF04718">
    <property type="entry name" value="ATP-synt_G"/>
    <property type="match status" value="1"/>
</dbReference>
<keyword evidence="7" id="KW-0496">Mitochondrion</keyword>
<name>A0A0V1IAL4_TRIPS</name>
<dbReference type="CDD" id="cd14947">
    <property type="entry name" value="NBR1_like"/>
    <property type="match status" value="1"/>
</dbReference>
<dbReference type="InterPro" id="IPR006808">
    <property type="entry name" value="ATP_synth_F0_gsu_mt"/>
</dbReference>
<dbReference type="GO" id="GO:0015986">
    <property type="term" value="P:proton motive force-driven ATP synthesis"/>
    <property type="evidence" value="ECO:0007669"/>
    <property type="project" value="InterPro"/>
</dbReference>
<comment type="similarity">
    <text evidence="2">Belongs to the ATPase g subunit family.</text>
</comment>
<dbReference type="Proteomes" id="UP000054805">
    <property type="component" value="Unassembled WGS sequence"/>
</dbReference>
<dbReference type="GO" id="GO:0000407">
    <property type="term" value="C:phagophore assembly site"/>
    <property type="evidence" value="ECO:0007669"/>
    <property type="project" value="TreeGrafter"/>
</dbReference>
<evidence type="ECO:0000256" key="3">
    <source>
        <dbReference type="ARBA" id="ARBA00022448"/>
    </source>
</evidence>
<dbReference type="GO" id="GO:0015078">
    <property type="term" value="F:proton transmembrane transporter activity"/>
    <property type="evidence" value="ECO:0007669"/>
    <property type="project" value="InterPro"/>
</dbReference>
<dbReference type="PANTHER" id="PTHR20930">
    <property type="entry name" value="OVARIAN CARCINOMA ANTIGEN CA125-RELATED"/>
    <property type="match status" value="1"/>
</dbReference>
<dbReference type="AlphaFoldDB" id="A0A0V1IAL4"/>